<dbReference type="InterPro" id="IPR011161">
    <property type="entry name" value="MHC_I-like_Ag-recog"/>
</dbReference>
<dbReference type="InterPro" id="IPR001039">
    <property type="entry name" value="MHC_I_a_a1/a2"/>
</dbReference>
<evidence type="ECO:0000256" key="3">
    <source>
        <dbReference type="ARBA" id="ARBA00022692"/>
    </source>
</evidence>
<dbReference type="InterPro" id="IPR037055">
    <property type="entry name" value="MHC_I-like_Ag-recog_sf"/>
</dbReference>
<evidence type="ECO:0000259" key="13">
    <source>
        <dbReference type="PROSITE" id="PS50835"/>
    </source>
</evidence>
<keyword evidence="8" id="KW-1015">Disulfide bond</keyword>
<evidence type="ECO:0000256" key="9">
    <source>
        <dbReference type="ARBA" id="ARBA00023180"/>
    </source>
</evidence>
<dbReference type="Gene3D" id="2.60.40.10">
    <property type="entry name" value="Immunoglobulins"/>
    <property type="match status" value="1"/>
</dbReference>
<gene>
    <name evidence="14" type="primary">SppuUBA</name>
</gene>
<evidence type="ECO:0000313" key="14">
    <source>
        <dbReference type="EMBL" id="AKG62154.1"/>
    </source>
</evidence>
<keyword evidence="4 12" id="KW-0732">Signal</keyword>
<evidence type="ECO:0000256" key="6">
    <source>
        <dbReference type="ARBA" id="ARBA00022989"/>
    </source>
</evidence>
<evidence type="ECO:0000256" key="8">
    <source>
        <dbReference type="ARBA" id="ARBA00023157"/>
    </source>
</evidence>
<dbReference type="Gene3D" id="3.30.500.10">
    <property type="entry name" value="MHC class I-like antigen recognition-like"/>
    <property type="match status" value="1"/>
</dbReference>
<dbReference type="GO" id="GO:0005615">
    <property type="term" value="C:extracellular space"/>
    <property type="evidence" value="ECO:0007669"/>
    <property type="project" value="TreeGrafter"/>
</dbReference>
<dbReference type="GO" id="GO:0006955">
    <property type="term" value="P:immune response"/>
    <property type="evidence" value="ECO:0007669"/>
    <property type="project" value="TreeGrafter"/>
</dbReference>
<proteinExistence type="inferred from homology"/>
<dbReference type="InterPro" id="IPR003597">
    <property type="entry name" value="Ig_C1-set"/>
</dbReference>
<feature type="transmembrane region" description="Helical" evidence="11">
    <location>
        <begin position="300"/>
        <end position="325"/>
    </location>
</feature>
<evidence type="ECO:0000256" key="12">
    <source>
        <dbReference type="SAM" id="SignalP"/>
    </source>
</evidence>
<keyword evidence="5" id="KW-0391">Immunity</keyword>
<dbReference type="EMBL" id="KR336525">
    <property type="protein sequence ID" value="AKG62154.1"/>
    <property type="molecule type" value="Genomic_DNA"/>
</dbReference>
<keyword evidence="9" id="KW-0325">Glycoprotein</keyword>
<feature type="domain" description="Ig-like" evidence="13">
    <location>
        <begin position="205"/>
        <end position="293"/>
    </location>
</feature>
<sequence>MFLLHPLLVLLGALAGPRGALAGPVHSLRYFYTGVTCPGEGLPEFIAVGYLDDQPVMLYDSQTRTEQPGAEWMAQNLDAHFWEGQTHIRQDMQVTFRANLDSLRRRYNQSHGLHTLQLTYGCELRADGSTGRSYHHSSDGRDFHCYGVKSHTWVVPVPWAEATQHKWSRKSVTLQRRRGHLVEECSEWLRKHLDYGRESLRAAKPQLLVSDRPTPYGLTRLSCRAHGFYPRDITVVWLRNGAAMSGEMQSWGIVPSGDGTYQTRATIEIDPSSDARYQCCVEHESLAQDLRVAWEPKSNVLLIVELVIGALMLLVAAVAGIGIYIRNRGTGYKVTSTSLSPSQSPLPPERVPAARRETGADSWLRLRCTFRS</sequence>
<dbReference type="PRINTS" id="PR01638">
    <property type="entry name" value="MHCCLASSI"/>
</dbReference>
<keyword evidence="3 11" id="KW-0812">Transmembrane</keyword>
<evidence type="ECO:0000256" key="2">
    <source>
        <dbReference type="ARBA" id="ARBA00022451"/>
    </source>
</evidence>
<evidence type="ECO:0000256" key="5">
    <source>
        <dbReference type="ARBA" id="ARBA00022859"/>
    </source>
</evidence>
<keyword evidence="6 11" id="KW-1133">Transmembrane helix</keyword>
<comment type="similarity">
    <text evidence="10">Belongs to the MHC class I family.</text>
</comment>
<dbReference type="FunFam" id="3.30.500.10:FF:000001">
    <property type="entry name" value="H-2 class I histocompatibility antigen, alpha chain"/>
    <property type="match status" value="1"/>
</dbReference>
<keyword evidence="2" id="KW-0490">MHC I</keyword>
<reference evidence="14" key="1">
    <citation type="journal article" date="2015" name="G3 (Bethesda)">
        <title>Major Histocompatibility Complex Genes Map to Two Chromosomes in an Evolutionarily Ancient Reptile, the Tuatara Sphenodon punctatus.</title>
        <authorList>
            <person name="Miller H.C."/>
            <person name="O'Meally D."/>
            <person name="Ezaz T."/>
            <person name="Amemiya C."/>
            <person name="Marshall-Graves J.A."/>
            <person name="Edwards S."/>
        </authorList>
    </citation>
    <scope>NUCLEOTIDE SEQUENCE</scope>
</reference>
<dbReference type="SUPFAM" id="SSF54452">
    <property type="entry name" value="MHC antigen-recognition domain"/>
    <property type="match status" value="1"/>
</dbReference>
<dbReference type="SUPFAM" id="SSF48726">
    <property type="entry name" value="Immunoglobulin"/>
    <property type="match status" value="1"/>
</dbReference>
<dbReference type="PANTHER" id="PTHR16675:SF242">
    <property type="entry name" value="MAJOR HISTOCOMPATIBILITY COMPLEX CLASS I-RELATED GENE PROTEIN"/>
    <property type="match status" value="1"/>
</dbReference>
<dbReference type="AlphaFoldDB" id="A0A0F7CYI0"/>
<dbReference type="PANTHER" id="PTHR16675">
    <property type="entry name" value="MHC CLASS I-RELATED"/>
    <property type="match status" value="1"/>
</dbReference>
<dbReference type="FunFam" id="2.60.40.10:FF:000204">
    <property type="entry name" value="Major histocompatibility complex, class I-related protein"/>
    <property type="match status" value="1"/>
</dbReference>
<dbReference type="PROSITE" id="PS50835">
    <property type="entry name" value="IG_LIKE"/>
    <property type="match status" value="1"/>
</dbReference>
<dbReference type="InterPro" id="IPR013783">
    <property type="entry name" value="Ig-like_fold"/>
</dbReference>
<name>A0A0F7CYI0_SPHPU</name>
<evidence type="ECO:0000256" key="11">
    <source>
        <dbReference type="SAM" id="Phobius"/>
    </source>
</evidence>
<evidence type="ECO:0000256" key="1">
    <source>
        <dbReference type="ARBA" id="ARBA00004479"/>
    </source>
</evidence>
<dbReference type="InterPro" id="IPR007110">
    <property type="entry name" value="Ig-like_dom"/>
</dbReference>
<feature type="signal peptide" evidence="12">
    <location>
        <begin position="1"/>
        <end position="22"/>
    </location>
</feature>
<dbReference type="PROSITE" id="PS00290">
    <property type="entry name" value="IG_MHC"/>
    <property type="match status" value="1"/>
</dbReference>
<accession>A0A0F7CYI0</accession>
<feature type="chain" id="PRO_5002514635" evidence="12">
    <location>
        <begin position="23"/>
        <end position="372"/>
    </location>
</feature>
<dbReference type="InterPro" id="IPR036179">
    <property type="entry name" value="Ig-like_dom_sf"/>
</dbReference>
<evidence type="ECO:0000256" key="4">
    <source>
        <dbReference type="ARBA" id="ARBA00022729"/>
    </source>
</evidence>
<dbReference type="InterPro" id="IPR011162">
    <property type="entry name" value="MHC_I/II-like_Ag-recog"/>
</dbReference>
<dbReference type="Pfam" id="PF07654">
    <property type="entry name" value="C1-set"/>
    <property type="match status" value="1"/>
</dbReference>
<dbReference type="GO" id="GO:0009897">
    <property type="term" value="C:external side of plasma membrane"/>
    <property type="evidence" value="ECO:0007669"/>
    <property type="project" value="TreeGrafter"/>
</dbReference>
<dbReference type="GO" id="GO:0002474">
    <property type="term" value="P:antigen processing and presentation of peptide antigen via MHC class I"/>
    <property type="evidence" value="ECO:0007669"/>
    <property type="project" value="UniProtKB-KW"/>
</dbReference>
<organism evidence="14">
    <name type="scientific">Sphenodon punctatus</name>
    <name type="common">Tuatara</name>
    <name type="synonym">Hatteria punctata</name>
    <dbReference type="NCBI Taxonomy" id="8508"/>
    <lineage>
        <taxon>Eukaryota</taxon>
        <taxon>Metazoa</taxon>
        <taxon>Chordata</taxon>
        <taxon>Craniata</taxon>
        <taxon>Vertebrata</taxon>
        <taxon>Euteleostomi</taxon>
        <taxon>Lepidosauria</taxon>
        <taxon>Sphenodontia</taxon>
        <taxon>Sphenodontidae</taxon>
        <taxon>Sphenodon</taxon>
    </lineage>
</organism>
<dbReference type="SMART" id="SM00407">
    <property type="entry name" value="IGc1"/>
    <property type="match status" value="1"/>
</dbReference>
<comment type="subcellular location">
    <subcellularLocation>
        <location evidence="1">Membrane</location>
        <topology evidence="1">Single-pass type I membrane protein</topology>
    </subcellularLocation>
</comment>
<protein>
    <submittedName>
        <fullName evidence="14">MHC class I antigen</fullName>
    </submittedName>
</protein>
<keyword evidence="7 11" id="KW-0472">Membrane</keyword>
<dbReference type="GO" id="GO:0042612">
    <property type="term" value="C:MHC class I protein complex"/>
    <property type="evidence" value="ECO:0007669"/>
    <property type="project" value="UniProtKB-KW"/>
</dbReference>
<dbReference type="InterPro" id="IPR050208">
    <property type="entry name" value="MHC_class-I_related"/>
</dbReference>
<evidence type="ECO:0000256" key="7">
    <source>
        <dbReference type="ARBA" id="ARBA00023136"/>
    </source>
</evidence>
<dbReference type="InterPro" id="IPR003006">
    <property type="entry name" value="Ig/MHC_CS"/>
</dbReference>
<dbReference type="Pfam" id="PF00129">
    <property type="entry name" value="MHC_I"/>
    <property type="match status" value="1"/>
</dbReference>
<evidence type="ECO:0000256" key="10">
    <source>
        <dbReference type="RuleBase" id="RU004439"/>
    </source>
</evidence>